<keyword evidence="6 10" id="KW-0143">Chaperone</keyword>
<dbReference type="CDD" id="cd00009">
    <property type="entry name" value="AAA"/>
    <property type="match status" value="1"/>
</dbReference>
<keyword evidence="5 11" id="KW-0175">Coiled coil</keyword>
<dbReference type="Pfam" id="PF10431">
    <property type="entry name" value="ClpB_D2-small"/>
    <property type="match status" value="1"/>
</dbReference>
<dbReference type="Pfam" id="PF17871">
    <property type="entry name" value="AAA_lid_9"/>
    <property type="match status" value="1"/>
</dbReference>
<dbReference type="SMART" id="SM00382">
    <property type="entry name" value="AAA"/>
    <property type="match status" value="2"/>
</dbReference>
<dbReference type="Gene3D" id="3.40.50.300">
    <property type="entry name" value="P-loop containing nucleotide triphosphate hydrolases"/>
    <property type="match status" value="3"/>
</dbReference>
<dbReference type="Pfam" id="PF00004">
    <property type="entry name" value="AAA"/>
    <property type="match status" value="1"/>
</dbReference>
<evidence type="ECO:0000256" key="11">
    <source>
        <dbReference type="RuleBase" id="RU362034"/>
    </source>
</evidence>
<dbReference type="SUPFAM" id="SSF81923">
    <property type="entry name" value="Double Clp-N motif"/>
    <property type="match status" value="1"/>
</dbReference>
<proteinExistence type="inferred from homology"/>
<evidence type="ECO:0000256" key="10">
    <source>
        <dbReference type="RuleBase" id="RU004432"/>
    </source>
</evidence>
<dbReference type="PRINTS" id="PR00300">
    <property type="entry name" value="CLPPROTEASEA"/>
</dbReference>
<evidence type="ECO:0000313" key="14">
    <source>
        <dbReference type="Proteomes" id="UP001589855"/>
    </source>
</evidence>
<dbReference type="PROSITE" id="PS51903">
    <property type="entry name" value="CLP_R"/>
    <property type="match status" value="1"/>
</dbReference>
<name>A0ABV6K0U7_9LACO</name>
<dbReference type="SMART" id="SM01086">
    <property type="entry name" value="ClpB_D2-small"/>
    <property type="match status" value="1"/>
</dbReference>
<dbReference type="InterPro" id="IPR003593">
    <property type="entry name" value="AAA+_ATPase"/>
</dbReference>
<dbReference type="CDD" id="cd19499">
    <property type="entry name" value="RecA-like_ClpB_Hsp104-like"/>
    <property type="match status" value="1"/>
</dbReference>
<dbReference type="PANTHER" id="PTHR11638:SF18">
    <property type="entry name" value="HEAT SHOCK PROTEIN 104"/>
    <property type="match status" value="1"/>
</dbReference>
<dbReference type="PROSITE" id="PS00870">
    <property type="entry name" value="CLPAB_1"/>
    <property type="match status" value="1"/>
</dbReference>
<dbReference type="Gene3D" id="1.10.1780.10">
    <property type="entry name" value="Clp, N-terminal domain"/>
    <property type="match status" value="1"/>
</dbReference>
<dbReference type="Gene3D" id="1.10.8.60">
    <property type="match status" value="1"/>
</dbReference>
<dbReference type="InterPro" id="IPR027417">
    <property type="entry name" value="P-loop_NTPase"/>
</dbReference>
<evidence type="ECO:0000256" key="1">
    <source>
        <dbReference type="ARBA" id="ARBA00008675"/>
    </source>
</evidence>
<dbReference type="InterPro" id="IPR041546">
    <property type="entry name" value="ClpA/ClpB_AAA_lid"/>
</dbReference>
<evidence type="ECO:0000313" key="13">
    <source>
        <dbReference type="EMBL" id="MFC0422842.1"/>
    </source>
</evidence>
<dbReference type="SUPFAM" id="SSF52540">
    <property type="entry name" value="P-loop containing nucleoside triphosphate hydrolases"/>
    <property type="match status" value="2"/>
</dbReference>
<comment type="function">
    <text evidence="7">Part of a stress-induced multi-chaperone system, it is involved in the recovery of the cell from heat-induced damage, in cooperation with DnaK, DnaJ and GrpE. Acts before DnaK, in the processing of protein aggregates. Protein binding stimulates the ATPase activity; ATP hydrolysis unfolds the denatured protein aggregates, which probably helps expose new hydrophobic binding sites on the surface of ClpB-bound aggregates, contributing to the solubilization and refolding of denatured protein aggregates by DnaK.</text>
</comment>
<keyword evidence="14" id="KW-1185">Reference proteome</keyword>
<dbReference type="Proteomes" id="UP001589855">
    <property type="component" value="Unassembled WGS sequence"/>
</dbReference>
<keyword evidence="2 9" id="KW-0677">Repeat</keyword>
<gene>
    <name evidence="11 13" type="primary">clpB</name>
    <name evidence="13" type="ORF">ACFFGS_01440</name>
</gene>
<comment type="caution">
    <text evidence="13">The sequence shown here is derived from an EMBL/GenBank/DDBJ whole genome shotgun (WGS) entry which is preliminary data.</text>
</comment>
<dbReference type="InterPro" id="IPR001270">
    <property type="entry name" value="ClpA/B"/>
</dbReference>
<comment type="subcellular location">
    <subcellularLocation>
        <location evidence="11">Cytoplasm</location>
    </subcellularLocation>
</comment>
<feature type="domain" description="Clp R" evidence="12">
    <location>
        <begin position="3"/>
        <end position="148"/>
    </location>
</feature>
<dbReference type="Pfam" id="PF02861">
    <property type="entry name" value="Clp_N"/>
    <property type="match status" value="1"/>
</dbReference>
<keyword evidence="4 10" id="KW-0067">ATP-binding</keyword>
<dbReference type="Pfam" id="PF07724">
    <property type="entry name" value="AAA_2"/>
    <property type="match status" value="1"/>
</dbReference>
<dbReference type="NCBIfam" id="TIGR03346">
    <property type="entry name" value="chaperone_ClpB"/>
    <property type="match status" value="1"/>
</dbReference>
<keyword evidence="3 10" id="KW-0547">Nucleotide-binding</keyword>
<evidence type="ECO:0000256" key="7">
    <source>
        <dbReference type="ARBA" id="ARBA00025613"/>
    </source>
</evidence>
<evidence type="ECO:0000256" key="6">
    <source>
        <dbReference type="ARBA" id="ARBA00023186"/>
    </source>
</evidence>
<dbReference type="InterPro" id="IPR036628">
    <property type="entry name" value="Clp_N_dom_sf"/>
</dbReference>
<protein>
    <recommendedName>
        <fullName evidence="11">Chaperone protein ClpB</fullName>
    </recommendedName>
</protein>
<evidence type="ECO:0000259" key="12">
    <source>
        <dbReference type="PROSITE" id="PS51903"/>
    </source>
</evidence>
<dbReference type="RefSeq" id="WP_137644342.1">
    <property type="nucleotide sequence ID" value="NZ_BAABRM010000004.1"/>
</dbReference>
<evidence type="ECO:0000256" key="3">
    <source>
        <dbReference type="ARBA" id="ARBA00022741"/>
    </source>
</evidence>
<dbReference type="InterPro" id="IPR017730">
    <property type="entry name" value="Chaperonin_ClpB"/>
</dbReference>
<keyword evidence="11" id="KW-0346">Stress response</keyword>
<comment type="subunit">
    <text evidence="8">Homohexamer. The oligomerization is ATP-dependent.</text>
</comment>
<dbReference type="InterPro" id="IPR028299">
    <property type="entry name" value="ClpA/B_CS2"/>
</dbReference>
<evidence type="ECO:0000256" key="8">
    <source>
        <dbReference type="ARBA" id="ARBA00026057"/>
    </source>
</evidence>
<dbReference type="InterPro" id="IPR004176">
    <property type="entry name" value="Clp_R_N"/>
</dbReference>
<organism evidence="13 14">
    <name type="scientific">Lactiplantibacillus plajomi</name>
    <dbReference type="NCBI Taxonomy" id="1457217"/>
    <lineage>
        <taxon>Bacteria</taxon>
        <taxon>Bacillati</taxon>
        <taxon>Bacillota</taxon>
        <taxon>Bacilli</taxon>
        <taxon>Lactobacillales</taxon>
        <taxon>Lactobacillaceae</taxon>
        <taxon>Lactiplantibacillus</taxon>
    </lineage>
</organism>
<dbReference type="PROSITE" id="PS00871">
    <property type="entry name" value="CLPAB_2"/>
    <property type="match status" value="1"/>
</dbReference>
<comment type="similarity">
    <text evidence="1 10">Belongs to the ClpA/ClpB family.</text>
</comment>
<evidence type="ECO:0000256" key="4">
    <source>
        <dbReference type="ARBA" id="ARBA00022840"/>
    </source>
</evidence>
<dbReference type="InterPro" id="IPR018368">
    <property type="entry name" value="ClpA/B_CS1"/>
</dbReference>
<dbReference type="InterPro" id="IPR003959">
    <property type="entry name" value="ATPase_AAA_core"/>
</dbReference>
<sequence length="868" mass="96386">MNPEQLTESLQQALAEAQRIAQTRRHQEIGVPHLFKFLTQPGELVRQIFSEAGVDLDKLQVELDRELDDISVVSGGNVQYGQSFSSSLSQLMQAADAKRQSLGDDFLATDTLALALMDQTGDQLTKYLTAAGTTAGQVKNAVERIRGGQRVTSRNQEDQYQALEKYGVDLVKQARKGNQDPVIGRDEEILDVIRILSRKTKNNPVLIGEPGVGKTAIVEGLAQRIVRGDVPNNLKDKTLFSLDMGALIAGAKYRGEFEERLKAVLKEIKKSDGQIIMFIDEIHNIVGAGKTEGSMDAGNLLKPMLARGELHLIGATTLDEYRQYLEKDKALERRFQKVLVAEPSVDDTISILRGLKERFEIHHGVRIHDNALVAAAKLSDRYITDHFLPDKALDLIDEASAEIRVEMNSNPTELDQVNRQLMRLEVEEAALKTETDDASVKRLADLQQELASAKEKQRTLADRWDSEKKSLQALSDKKSALDKAKHDLETAENNYDLEAAAKLQHGTIPKLEAELKDMEANDHHEDWLVEESVTPDQVANVVSRMTGIPVNKLVAGEREKLLHLADHLHERVVGQDQAVTAVADAVLRSRAGLQDPNRPLGSFMFLGPTGVGKTELAKALAENLFDADDHMVRIDMSEYMEKESVSRLVGAAPGYVGYEEGGQLTEAVRRNPYSIVLFDEIEKAHPDVFNILLQVLDDGRLTDGQGRTVDFKNTILIMTSNLGSQQLLAGVNDDGQLSATTHDQVMQLVQAHFKPEFLNRIDDIIMFTPLQLSAIEQIVVKLIARLSARLQDREITLTISDAAKQWIAKQGYEPAYGARPLRRFITNHVETPLAKEIIAGRVAPKTTVDINLIDDHLVFENQSQTVNA</sequence>
<comment type="subunit">
    <text evidence="11">Homohexamer; The oligomerization is ATP-dependent.</text>
</comment>
<dbReference type="PANTHER" id="PTHR11638">
    <property type="entry name" value="ATP-DEPENDENT CLP PROTEASE"/>
    <property type="match status" value="1"/>
</dbReference>
<dbReference type="InterPro" id="IPR050130">
    <property type="entry name" value="ClpA_ClpB"/>
</dbReference>
<evidence type="ECO:0000256" key="2">
    <source>
        <dbReference type="ARBA" id="ARBA00022737"/>
    </source>
</evidence>
<evidence type="ECO:0000256" key="5">
    <source>
        <dbReference type="ARBA" id="ARBA00023054"/>
    </source>
</evidence>
<dbReference type="EMBL" id="JBHLUK010000005">
    <property type="protein sequence ID" value="MFC0422842.1"/>
    <property type="molecule type" value="Genomic_DNA"/>
</dbReference>
<dbReference type="InterPro" id="IPR019489">
    <property type="entry name" value="Clp_ATPase_C"/>
</dbReference>
<evidence type="ECO:0000256" key="9">
    <source>
        <dbReference type="PROSITE-ProRule" id="PRU01251"/>
    </source>
</evidence>
<feature type="coiled-coil region" evidence="11">
    <location>
        <begin position="414"/>
        <end position="501"/>
    </location>
</feature>
<reference evidence="13 14" key="1">
    <citation type="submission" date="2024-09" db="EMBL/GenBank/DDBJ databases">
        <authorList>
            <person name="Sun Q."/>
            <person name="Mori K."/>
        </authorList>
    </citation>
    <scope>NUCLEOTIDE SEQUENCE [LARGE SCALE GENOMIC DNA]</scope>
    <source>
        <strain evidence="13 14">TBRC 4575</strain>
    </source>
</reference>
<keyword evidence="11" id="KW-0963">Cytoplasm</keyword>
<accession>A0ABV6K0U7</accession>